<evidence type="ECO:0000256" key="4">
    <source>
        <dbReference type="ARBA" id="ARBA00022801"/>
    </source>
</evidence>
<dbReference type="PANTHER" id="PTHR43690:SF18">
    <property type="entry name" value="INSULIN-DEGRADING ENZYME-RELATED"/>
    <property type="match status" value="1"/>
</dbReference>
<comment type="similarity">
    <text evidence="1 7">Belongs to the peptidase M16 family.</text>
</comment>
<evidence type="ECO:0000259" key="8">
    <source>
        <dbReference type="Pfam" id="PF00675"/>
    </source>
</evidence>
<feature type="domain" description="Coenzyme PQQ synthesis protein F-like C-terminal lobe" evidence="11">
    <location>
        <begin position="786"/>
        <end position="883"/>
    </location>
</feature>
<evidence type="ECO:0000256" key="7">
    <source>
        <dbReference type="RuleBase" id="RU004447"/>
    </source>
</evidence>
<dbReference type="Pfam" id="PF00675">
    <property type="entry name" value="Peptidase_M16"/>
    <property type="match status" value="1"/>
</dbReference>
<dbReference type="InterPro" id="IPR054734">
    <property type="entry name" value="PqqF-like_C_4"/>
</dbReference>
<dbReference type="InterPro" id="IPR011765">
    <property type="entry name" value="Pept_M16_N"/>
</dbReference>
<dbReference type="InterPro" id="IPR011249">
    <property type="entry name" value="Metalloenz_LuxS/M16"/>
</dbReference>
<evidence type="ECO:0000256" key="6">
    <source>
        <dbReference type="ARBA" id="ARBA00023049"/>
    </source>
</evidence>
<feature type="domain" description="Peptidase M16 C-terminal" evidence="9">
    <location>
        <begin position="198"/>
        <end position="373"/>
    </location>
</feature>
<name>A0ABR4NJZ8_9FUNG</name>
<dbReference type="Proteomes" id="UP001527925">
    <property type="component" value="Unassembled WGS sequence"/>
</dbReference>
<evidence type="ECO:0000313" key="12">
    <source>
        <dbReference type="EMBL" id="KAL2919855.1"/>
    </source>
</evidence>
<feature type="domain" description="Peptidase M16 N-terminal" evidence="8">
    <location>
        <begin position="42"/>
        <end position="176"/>
    </location>
</feature>
<feature type="domain" description="Peptidase M16 middle/third" evidence="10">
    <location>
        <begin position="384"/>
        <end position="682"/>
    </location>
</feature>
<dbReference type="InterPro" id="IPR007863">
    <property type="entry name" value="Peptidase_M16_C"/>
</dbReference>
<protein>
    <recommendedName>
        <fullName evidence="14">Pitrilysin</fullName>
    </recommendedName>
</protein>
<dbReference type="InterPro" id="IPR001431">
    <property type="entry name" value="Pept_M16_Zn_BS"/>
</dbReference>
<dbReference type="PANTHER" id="PTHR43690">
    <property type="entry name" value="NARDILYSIN"/>
    <property type="match status" value="1"/>
</dbReference>
<dbReference type="InterPro" id="IPR032632">
    <property type="entry name" value="Peptidase_M16_M"/>
</dbReference>
<evidence type="ECO:0000256" key="2">
    <source>
        <dbReference type="ARBA" id="ARBA00022670"/>
    </source>
</evidence>
<evidence type="ECO:0000259" key="10">
    <source>
        <dbReference type="Pfam" id="PF16187"/>
    </source>
</evidence>
<evidence type="ECO:0008006" key="14">
    <source>
        <dbReference type="Google" id="ProtNLM"/>
    </source>
</evidence>
<evidence type="ECO:0000256" key="3">
    <source>
        <dbReference type="ARBA" id="ARBA00022723"/>
    </source>
</evidence>
<dbReference type="Pfam" id="PF16187">
    <property type="entry name" value="Peptidase_M16_M"/>
    <property type="match status" value="1"/>
</dbReference>
<sequence length="968" mass="108271">MPPHTAARTRIVPWQLPYDIRTPQLRDQRMRKVVLPNGLAAVVVSDPHTPTAGAALSIEAGSWMDGEHAGTAHFLEHMLFLGTRKFPSESDYERFIMDANGSLNGYTSSDHSMYYFSSITPSALDGALDRFSRFFYEPLFNESCVAREMNAVDEEFRKNMETDGWRVLHVKKELANQDHPFAMFNTGNLDTMKLIDQAYLKNWFKTHYSSNVMNLVVHGSDPIDELVSKVERAFEPIPNHNVEKLSTAGRRIFPESLVSHVVWIEPVKNLKEISVSWEIDQRFGDMDTKSAMLASHVLGYEGHGSLLSQLRAEGLAEGLSAGHQRLGADNITFDLSLTLTDKGVANWRHVIDRVHAAITVLRDQPFAQYIVDEVNFMSKVGYTYQQRSAGIATQLCGALRKEGIETFPRRSYMIECFDPDQIRELLASLVPETAIYTIIARDAPVALDRKEKWMGAAYAVFPVDSLDSTQSAPPIDSDVVKMHPIRMPQPNKFVPDNLQLLEPPADTSAVPVRLFGSDGGPDADPDGGDADTGVTLFHFPDTEFRVPEASFVFKVKTPVIRPGDARSLCLASLYTRFVDERLTELGYDASSAGLHYGVWGLNGIGIGFSVEGYSQKSQVLLRELIERLKNPGFNQAEFDIFRATLARGYRNAAHNPPIRQAIERFSYLAFNESCTSEQLAAAVDAVTLDDLAVFSREIFATRRIEAFVGGNASAQDALAALDLVQTMLPGSPCPKSAVAKPRIRKMDPAGKPVLHEMPVSAKGNAMYLGIHVGERSDSRRAGQEILAKLLKEPYYTELRTKQQTGYMVSSGTYQADRQLFLQASIQSNAYDARDLLARTELFYEQFLQSLREDVEMQARFDSVRESTIARLEKPFDTLAAKINYYNYMTYEEDGDYDMIPRRIRHLREYTLADLQAFAAEALGRGNTRRMAVLARGNSPENSEAAYVSRTVDEVRSWPIEPTPADAAR</sequence>
<keyword evidence="4" id="KW-0378">Hydrolase</keyword>
<proteinExistence type="inferred from homology"/>
<dbReference type="InterPro" id="IPR050626">
    <property type="entry name" value="Peptidase_M16"/>
</dbReference>
<organism evidence="12 13">
    <name type="scientific">Polyrhizophydium stewartii</name>
    <dbReference type="NCBI Taxonomy" id="2732419"/>
    <lineage>
        <taxon>Eukaryota</taxon>
        <taxon>Fungi</taxon>
        <taxon>Fungi incertae sedis</taxon>
        <taxon>Chytridiomycota</taxon>
        <taxon>Chytridiomycota incertae sedis</taxon>
        <taxon>Chytridiomycetes</taxon>
        <taxon>Rhizophydiales</taxon>
        <taxon>Rhizophydiales incertae sedis</taxon>
        <taxon>Polyrhizophydium</taxon>
    </lineage>
</organism>
<evidence type="ECO:0000313" key="13">
    <source>
        <dbReference type="Proteomes" id="UP001527925"/>
    </source>
</evidence>
<dbReference type="SUPFAM" id="SSF63411">
    <property type="entry name" value="LuxS/MPP-like metallohydrolase"/>
    <property type="match status" value="4"/>
</dbReference>
<reference evidence="12 13" key="1">
    <citation type="submission" date="2023-09" db="EMBL/GenBank/DDBJ databases">
        <title>Pangenome analysis of Batrachochytrium dendrobatidis and related Chytrids.</title>
        <authorList>
            <person name="Yacoub M.N."/>
            <person name="Stajich J.E."/>
            <person name="James T.Y."/>
        </authorList>
    </citation>
    <scope>NUCLEOTIDE SEQUENCE [LARGE SCALE GENOMIC DNA]</scope>
    <source>
        <strain evidence="12 13">JEL0888</strain>
    </source>
</reference>
<comment type="caution">
    <text evidence="12">The sequence shown here is derived from an EMBL/GenBank/DDBJ whole genome shotgun (WGS) entry which is preliminary data.</text>
</comment>
<gene>
    <name evidence="12" type="ORF">HK105_200772</name>
</gene>
<evidence type="ECO:0000259" key="9">
    <source>
        <dbReference type="Pfam" id="PF05193"/>
    </source>
</evidence>
<dbReference type="Gene3D" id="3.30.830.10">
    <property type="entry name" value="Metalloenzyme, LuxS/M16 peptidase-like"/>
    <property type="match status" value="4"/>
</dbReference>
<evidence type="ECO:0000256" key="1">
    <source>
        <dbReference type="ARBA" id="ARBA00007261"/>
    </source>
</evidence>
<dbReference type="PROSITE" id="PS00143">
    <property type="entry name" value="INSULINASE"/>
    <property type="match status" value="1"/>
</dbReference>
<keyword evidence="6" id="KW-0482">Metalloprotease</keyword>
<evidence type="ECO:0000256" key="5">
    <source>
        <dbReference type="ARBA" id="ARBA00022833"/>
    </source>
</evidence>
<keyword evidence="13" id="KW-1185">Reference proteome</keyword>
<dbReference type="EMBL" id="JADGIZ020000002">
    <property type="protein sequence ID" value="KAL2919855.1"/>
    <property type="molecule type" value="Genomic_DNA"/>
</dbReference>
<accession>A0ABR4NJZ8</accession>
<evidence type="ECO:0000259" key="11">
    <source>
        <dbReference type="Pfam" id="PF22456"/>
    </source>
</evidence>
<keyword evidence="5" id="KW-0862">Zinc</keyword>
<keyword evidence="2" id="KW-0645">Protease</keyword>
<keyword evidence="3" id="KW-0479">Metal-binding</keyword>
<dbReference type="Pfam" id="PF22456">
    <property type="entry name" value="PqqF-like_C_4"/>
    <property type="match status" value="1"/>
</dbReference>
<dbReference type="Pfam" id="PF05193">
    <property type="entry name" value="Peptidase_M16_C"/>
    <property type="match status" value="1"/>
</dbReference>